<evidence type="ECO:0000313" key="2">
    <source>
        <dbReference type="Proteomes" id="UP000799118"/>
    </source>
</evidence>
<evidence type="ECO:0000313" key="1">
    <source>
        <dbReference type="EMBL" id="KAE9387073.1"/>
    </source>
</evidence>
<dbReference type="Proteomes" id="UP000799118">
    <property type="component" value="Unassembled WGS sequence"/>
</dbReference>
<reference evidence="1" key="1">
    <citation type="journal article" date="2019" name="Environ. Microbiol.">
        <title>Fungal ecological strategies reflected in gene transcription - a case study of two litter decomposers.</title>
        <authorList>
            <person name="Barbi F."/>
            <person name="Kohler A."/>
            <person name="Barry K."/>
            <person name="Baskaran P."/>
            <person name="Daum C."/>
            <person name="Fauchery L."/>
            <person name="Ihrmark K."/>
            <person name="Kuo A."/>
            <person name="LaButti K."/>
            <person name="Lipzen A."/>
            <person name="Morin E."/>
            <person name="Grigoriev I.V."/>
            <person name="Henrissat B."/>
            <person name="Lindahl B."/>
            <person name="Martin F."/>
        </authorList>
    </citation>
    <scope>NUCLEOTIDE SEQUENCE</scope>
    <source>
        <strain evidence="1">JB14</strain>
    </source>
</reference>
<sequence>MLRKFVKVNKSACEKSRLSQNCQIKNQSPRLRHFDRLIIKRRCIHYGDWFES</sequence>
<proteinExistence type="predicted"/>
<accession>A0A6A4GNZ8</accession>
<dbReference type="AlphaFoldDB" id="A0A6A4GNZ8"/>
<protein>
    <submittedName>
        <fullName evidence="1">Uncharacterized protein</fullName>
    </submittedName>
</protein>
<dbReference type="EMBL" id="ML769826">
    <property type="protein sequence ID" value="KAE9387073.1"/>
    <property type="molecule type" value="Genomic_DNA"/>
</dbReference>
<gene>
    <name evidence="1" type="ORF">BT96DRAFT_927791</name>
</gene>
<feature type="non-terminal residue" evidence="1">
    <location>
        <position position="52"/>
    </location>
</feature>
<organism evidence="1 2">
    <name type="scientific">Gymnopus androsaceus JB14</name>
    <dbReference type="NCBI Taxonomy" id="1447944"/>
    <lineage>
        <taxon>Eukaryota</taxon>
        <taxon>Fungi</taxon>
        <taxon>Dikarya</taxon>
        <taxon>Basidiomycota</taxon>
        <taxon>Agaricomycotina</taxon>
        <taxon>Agaricomycetes</taxon>
        <taxon>Agaricomycetidae</taxon>
        <taxon>Agaricales</taxon>
        <taxon>Marasmiineae</taxon>
        <taxon>Omphalotaceae</taxon>
        <taxon>Gymnopus</taxon>
    </lineage>
</organism>
<keyword evidence="2" id="KW-1185">Reference proteome</keyword>
<name>A0A6A4GNZ8_9AGAR</name>